<proteinExistence type="predicted"/>
<feature type="domain" description="Glycosyltransferase subfamily 4-like N-terminal" evidence="4">
    <location>
        <begin position="69"/>
        <end position="243"/>
    </location>
</feature>
<dbReference type="CDD" id="cd03801">
    <property type="entry name" value="GT4_PimA-like"/>
    <property type="match status" value="1"/>
</dbReference>
<evidence type="ECO:0000313" key="6">
    <source>
        <dbReference type="Proteomes" id="UP000679749"/>
    </source>
</evidence>
<dbReference type="PANTHER" id="PTHR12526:SF510">
    <property type="entry name" value="D-INOSITOL 3-PHOSPHATE GLYCOSYLTRANSFERASE"/>
    <property type="match status" value="1"/>
</dbReference>
<keyword evidence="1" id="KW-0328">Glycosyltransferase</keyword>
<evidence type="ECO:0000256" key="1">
    <source>
        <dbReference type="ARBA" id="ARBA00022676"/>
    </source>
</evidence>
<dbReference type="GO" id="GO:0016757">
    <property type="term" value="F:glycosyltransferase activity"/>
    <property type="evidence" value="ECO:0007669"/>
    <property type="project" value="UniProtKB-KW"/>
</dbReference>
<organism evidence="5 6">
    <name type="scientific">Neobacillus rhizophilus</name>
    <dbReference type="NCBI Taxonomy" id="2833579"/>
    <lineage>
        <taxon>Bacteria</taxon>
        <taxon>Bacillati</taxon>
        <taxon>Bacillota</taxon>
        <taxon>Bacilli</taxon>
        <taxon>Bacillales</taxon>
        <taxon>Bacillaceae</taxon>
        <taxon>Neobacillus</taxon>
    </lineage>
</organism>
<comment type="caution">
    <text evidence="5">The sequence shown here is derived from an EMBL/GenBank/DDBJ whole genome shotgun (WGS) entry which is preliminary data.</text>
</comment>
<accession>A0A942U227</accession>
<dbReference type="EMBL" id="JAGYPF010000001">
    <property type="protein sequence ID" value="MBS4211016.1"/>
    <property type="molecule type" value="Genomic_DNA"/>
</dbReference>
<keyword evidence="6" id="KW-1185">Reference proteome</keyword>
<evidence type="ECO:0000313" key="5">
    <source>
        <dbReference type="EMBL" id="MBS4211016.1"/>
    </source>
</evidence>
<protein>
    <submittedName>
        <fullName evidence="5">Glycosyltransferase family 4 protein</fullName>
    </submittedName>
</protein>
<dbReference type="Pfam" id="PF00534">
    <property type="entry name" value="Glycos_transf_1"/>
    <property type="match status" value="1"/>
</dbReference>
<keyword evidence="2" id="KW-0808">Transferase</keyword>
<dbReference type="Gene3D" id="3.40.50.2000">
    <property type="entry name" value="Glycogen Phosphorylase B"/>
    <property type="match status" value="2"/>
</dbReference>
<sequence>MEVTEEQKKDQTSTQILFPQLISQMDKYYGLTEQLEDNRKRCQAPSSISSQKYKLRILITTFWDYPIVGGLQNYIAALKIGLEDLGHQVDVLSPNQFPRDEVKKLRSVITENAKQFFINRYGSYNQKILRNYCDLSVYEALAKRVDLQEYDIIHSQDRFTALVMAKLNQHYNKPHLFTPHGFMTQRRLKFNLIEKGSVEEFYFSEIDRQAVINASHIVILCEVFKPLLKNLGAQNEKMTTVYTGIQFERVKAAKQEDSVVITCVSRLRPRKGHKYLFEALALLKKKLGNVEVRIVGDGEMREELEKQVQELQLANVRFLGKRTDIPALLSESDIFVLPTTSDTLPISVIEAMFAKQAIITTDCGGIPEIIRDDYSGLIAEPANSKQLAKKLLRLVKKQDLRKKLATQAQKYAKKHLTVNYMAQKIAEIYQSLL</sequence>
<dbReference type="InterPro" id="IPR001296">
    <property type="entry name" value="Glyco_trans_1"/>
</dbReference>
<dbReference type="Pfam" id="PF13579">
    <property type="entry name" value="Glyco_trans_4_4"/>
    <property type="match status" value="1"/>
</dbReference>
<gene>
    <name evidence="5" type="ORF">KHA99_00960</name>
</gene>
<dbReference type="SUPFAM" id="SSF53756">
    <property type="entry name" value="UDP-Glycosyltransferase/glycogen phosphorylase"/>
    <property type="match status" value="1"/>
</dbReference>
<evidence type="ECO:0000256" key="2">
    <source>
        <dbReference type="ARBA" id="ARBA00022679"/>
    </source>
</evidence>
<reference evidence="5" key="1">
    <citation type="submission" date="2021-05" db="EMBL/GenBank/DDBJ databases">
        <title>Novel Bacillus species.</title>
        <authorList>
            <person name="Liu G."/>
        </authorList>
    </citation>
    <scope>NUCLEOTIDE SEQUENCE</scope>
    <source>
        <strain evidence="5">FJAT-49825</strain>
    </source>
</reference>
<dbReference type="Proteomes" id="UP000679749">
    <property type="component" value="Unassembled WGS sequence"/>
</dbReference>
<dbReference type="AlphaFoldDB" id="A0A942U227"/>
<dbReference type="InterPro" id="IPR028098">
    <property type="entry name" value="Glyco_trans_4-like_N"/>
</dbReference>
<feature type="domain" description="Glycosyl transferase family 1" evidence="3">
    <location>
        <begin position="246"/>
        <end position="410"/>
    </location>
</feature>
<dbReference type="PANTHER" id="PTHR12526">
    <property type="entry name" value="GLYCOSYLTRANSFERASE"/>
    <property type="match status" value="1"/>
</dbReference>
<name>A0A942U227_9BACI</name>
<evidence type="ECO:0000259" key="3">
    <source>
        <dbReference type="Pfam" id="PF00534"/>
    </source>
</evidence>
<evidence type="ECO:0000259" key="4">
    <source>
        <dbReference type="Pfam" id="PF13579"/>
    </source>
</evidence>